<keyword evidence="2" id="KW-1185">Reference proteome</keyword>
<dbReference type="Proteomes" id="UP000789524">
    <property type="component" value="Unassembled WGS sequence"/>
</dbReference>
<sequence length="81" mass="9212">MFLIWSVMRRSWIYSMKTLLPQYKQGVSKSLSTGSANPCSGTINHRLKRIGTVQLYFHVSLALQARVDPSIIHHTILSLVQ</sequence>
<dbReference type="AlphaFoldDB" id="A0A8J2RBZ5"/>
<accession>A0A8J2RBZ5</accession>
<protein>
    <submittedName>
        <fullName evidence="1">(African queen) hypothetical protein</fullName>
    </submittedName>
</protein>
<comment type="caution">
    <text evidence="1">The sequence shown here is derived from an EMBL/GenBank/DDBJ whole genome shotgun (WGS) entry which is preliminary data.</text>
</comment>
<organism evidence="1 2">
    <name type="scientific">Danaus chrysippus</name>
    <name type="common">African queen</name>
    <dbReference type="NCBI Taxonomy" id="151541"/>
    <lineage>
        <taxon>Eukaryota</taxon>
        <taxon>Metazoa</taxon>
        <taxon>Ecdysozoa</taxon>
        <taxon>Arthropoda</taxon>
        <taxon>Hexapoda</taxon>
        <taxon>Insecta</taxon>
        <taxon>Pterygota</taxon>
        <taxon>Neoptera</taxon>
        <taxon>Endopterygota</taxon>
        <taxon>Lepidoptera</taxon>
        <taxon>Glossata</taxon>
        <taxon>Ditrysia</taxon>
        <taxon>Papilionoidea</taxon>
        <taxon>Nymphalidae</taxon>
        <taxon>Danainae</taxon>
        <taxon>Danaini</taxon>
        <taxon>Danaina</taxon>
        <taxon>Danaus</taxon>
        <taxon>Anosia</taxon>
    </lineage>
</organism>
<evidence type="ECO:0000313" key="2">
    <source>
        <dbReference type="Proteomes" id="UP000789524"/>
    </source>
</evidence>
<name>A0A8J2RBZ5_9NEOP</name>
<proteinExistence type="predicted"/>
<evidence type="ECO:0000313" key="1">
    <source>
        <dbReference type="EMBL" id="CAG9575872.1"/>
    </source>
</evidence>
<gene>
    <name evidence="1" type="ORF">DCHRY22_LOCUS11693</name>
</gene>
<reference evidence="1" key="1">
    <citation type="submission" date="2021-09" db="EMBL/GenBank/DDBJ databases">
        <authorList>
            <person name="Martin H S."/>
        </authorList>
    </citation>
    <scope>NUCLEOTIDE SEQUENCE</scope>
</reference>
<dbReference type="EMBL" id="CAKASE010000074">
    <property type="protein sequence ID" value="CAG9575872.1"/>
    <property type="molecule type" value="Genomic_DNA"/>
</dbReference>